<reference evidence="2 3" key="3">
    <citation type="journal article" date="2013" name="Rice">
        <title>Improvement of the Oryza sativa Nipponbare reference genome using next generation sequence and optical map data.</title>
        <authorList>
            <person name="Kawahara Y."/>
            <person name="de la Bastide M."/>
            <person name="Hamilton J.P."/>
            <person name="Kanamori H."/>
            <person name="McCombie W.R."/>
            <person name="Ouyang S."/>
            <person name="Schwartz D.C."/>
            <person name="Tanaka T."/>
            <person name="Wu J."/>
            <person name="Zhou S."/>
            <person name="Childs K.L."/>
            <person name="Davidson R.M."/>
            <person name="Lin H."/>
            <person name="Quesada-Ocampo L."/>
            <person name="Vaillancourt B."/>
            <person name="Sakai H."/>
            <person name="Lee S.S."/>
            <person name="Kim J."/>
            <person name="Numa H."/>
            <person name="Itoh T."/>
            <person name="Buell C.R."/>
            <person name="Matsumoto T."/>
        </authorList>
    </citation>
    <scope>NUCLEOTIDE SEQUENCE [LARGE SCALE GENOMIC DNA]</scope>
    <source>
        <strain evidence="3">cv. Nipponbare</strain>
    </source>
</reference>
<name>A0A0P0Y365_ORYSJ</name>
<evidence type="ECO:0000313" key="3">
    <source>
        <dbReference type="Proteomes" id="UP000059680"/>
    </source>
</evidence>
<gene>
    <name evidence="2" type="ordered locus">Os11g0537375</name>
    <name evidence="2" type="ORF">OSNPB_110537375</name>
</gene>
<keyword evidence="3" id="KW-1185">Reference proteome</keyword>
<evidence type="ECO:0000256" key="1">
    <source>
        <dbReference type="SAM" id="SignalP"/>
    </source>
</evidence>
<reference evidence="2 3" key="2">
    <citation type="journal article" date="2013" name="Plant Cell Physiol.">
        <title>Rice Annotation Project Database (RAP-DB): an integrative and interactive database for rice genomics.</title>
        <authorList>
            <person name="Sakai H."/>
            <person name="Lee S.S."/>
            <person name="Tanaka T."/>
            <person name="Numa H."/>
            <person name="Kim J."/>
            <person name="Kawahara Y."/>
            <person name="Wakimoto H."/>
            <person name="Yang C.C."/>
            <person name="Iwamoto M."/>
            <person name="Abe T."/>
            <person name="Yamada Y."/>
            <person name="Muto A."/>
            <person name="Inokuchi H."/>
            <person name="Ikemura T."/>
            <person name="Matsumoto T."/>
            <person name="Sasaki T."/>
            <person name="Itoh T."/>
        </authorList>
    </citation>
    <scope>NUCLEOTIDE SEQUENCE [LARGE SCALE GENOMIC DNA]</scope>
    <source>
        <strain evidence="3">cv. Nipponbare</strain>
    </source>
</reference>
<dbReference type="Proteomes" id="UP000059680">
    <property type="component" value="Chromosome 11"/>
</dbReference>
<keyword evidence="1" id="KW-0732">Signal</keyword>
<feature type="non-terminal residue" evidence="2">
    <location>
        <position position="187"/>
    </location>
</feature>
<feature type="signal peptide" evidence="1">
    <location>
        <begin position="1"/>
        <end position="25"/>
    </location>
</feature>
<dbReference type="InParanoid" id="A0A0P0Y365"/>
<dbReference type="Gramene" id="Os11t0537375-00">
    <property type="protein sequence ID" value="Os11t0537375-00"/>
    <property type="gene ID" value="Os11g0537375"/>
</dbReference>
<dbReference type="PaxDb" id="39947-A0A0P0Y365"/>
<evidence type="ECO:0000313" key="2">
    <source>
        <dbReference type="EMBL" id="BAT14313.1"/>
    </source>
</evidence>
<accession>A0A0P0Y365</accession>
<dbReference type="AlphaFoldDB" id="A0A0P0Y365"/>
<reference evidence="3" key="1">
    <citation type="journal article" date="2005" name="Nature">
        <title>The map-based sequence of the rice genome.</title>
        <authorList>
            <consortium name="International rice genome sequencing project (IRGSP)"/>
            <person name="Matsumoto T."/>
            <person name="Wu J."/>
            <person name="Kanamori H."/>
            <person name="Katayose Y."/>
            <person name="Fujisawa M."/>
            <person name="Namiki N."/>
            <person name="Mizuno H."/>
            <person name="Yamamoto K."/>
            <person name="Antonio B.A."/>
            <person name="Baba T."/>
            <person name="Sakata K."/>
            <person name="Nagamura Y."/>
            <person name="Aoki H."/>
            <person name="Arikawa K."/>
            <person name="Arita K."/>
            <person name="Bito T."/>
            <person name="Chiden Y."/>
            <person name="Fujitsuka N."/>
            <person name="Fukunaka R."/>
            <person name="Hamada M."/>
            <person name="Harada C."/>
            <person name="Hayashi A."/>
            <person name="Hijishita S."/>
            <person name="Honda M."/>
            <person name="Hosokawa S."/>
            <person name="Ichikawa Y."/>
            <person name="Idonuma A."/>
            <person name="Iijima M."/>
            <person name="Ikeda M."/>
            <person name="Ikeno M."/>
            <person name="Ito K."/>
            <person name="Ito S."/>
            <person name="Ito T."/>
            <person name="Ito Y."/>
            <person name="Ito Y."/>
            <person name="Iwabuchi A."/>
            <person name="Kamiya K."/>
            <person name="Karasawa W."/>
            <person name="Kurita K."/>
            <person name="Katagiri S."/>
            <person name="Kikuta A."/>
            <person name="Kobayashi H."/>
            <person name="Kobayashi N."/>
            <person name="Machita K."/>
            <person name="Maehara T."/>
            <person name="Masukawa M."/>
            <person name="Mizubayashi T."/>
            <person name="Mukai Y."/>
            <person name="Nagasaki H."/>
            <person name="Nagata Y."/>
            <person name="Naito S."/>
            <person name="Nakashima M."/>
            <person name="Nakama Y."/>
            <person name="Nakamichi Y."/>
            <person name="Nakamura M."/>
            <person name="Meguro A."/>
            <person name="Negishi M."/>
            <person name="Ohta I."/>
            <person name="Ohta T."/>
            <person name="Okamoto M."/>
            <person name="Ono N."/>
            <person name="Saji S."/>
            <person name="Sakaguchi M."/>
            <person name="Sakai K."/>
            <person name="Shibata M."/>
            <person name="Shimokawa T."/>
            <person name="Song J."/>
            <person name="Takazaki Y."/>
            <person name="Terasawa K."/>
            <person name="Tsugane M."/>
            <person name="Tsuji K."/>
            <person name="Ueda S."/>
            <person name="Waki K."/>
            <person name="Yamagata H."/>
            <person name="Yamamoto M."/>
            <person name="Yamamoto S."/>
            <person name="Yamane H."/>
            <person name="Yoshiki S."/>
            <person name="Yoshihara R."/>
            <person name="Yukawa K."/>
            <person name="Zhong H."/>
            <person name="Yano M."/>
            <person name="Yuan Q."/>
            <person name="Ouyang S."/>
            <person name="Liu J."/>
            <person name="Jones K.M."/>
            <person name="Gansberger K."/>
            <person name="Moffat K."/>
            <person name="Hill J."/>
            <person name="Bera J."/>
            <person name="Fadrosh D."/>
            <person name="Jin S."/>
            <person name="Johri S."/>
            <person name="Kim M."/>
            <person name="Overton L."/>
            <person name="Reardon M."/>
            <person name="Tsitrin T."/>
            <person name="Vuong H."/>
            <person name="Weaver B."/>
            <person name="Ciecko A."/>
            <person name="Tallon L."/>
            <person name="Jackson J."/>
            <person name="Pai G."/>
            <person name="Aken S.V."/>
            <person name="Utterback T."/>
            <person name="Reidmuller S."/>
            <person name="Feldblyum T."/>
            <person name="Hsiao J."/>
            <person name="Zismann V."/>
            <person name="Iobst S."/>
            <person name="de Vazeille A.R."/>
            <person name="Buell C.R."/>
            <person name="Ying K."/>
            <person name="Li Y."/>
            <person name="Lu T."/>
            <person name="Huang Y."/>
            <person name="Zhao Q."/>
            <person name="Feng Q."/>
            <person name="Zhang L."/>
            <person name="Zhu J."/>
            <person name="Weng Q."/>
            <person name="Mu J."/>
            <person name="Lu Y."/>
            <person name="Fan D."/>
            <person name="Liu Y."/>
            <person name="Guan J."/>
            <person name="Zhang Y."/>
            <person name="Yu S."/>
            <person name="Liu X."/>
            <person name="Zhang Y."/>
            <person name="Hong G."/>
            <person name="Han B."/>
            <person name="Choisne N."/>
            <person name="Demange N."/>
            <person name="Orjeda G."/>
            <person name="Samain S."/>
            <person name="Cattolico L."/>
            <person name="Pelletier E."/>
            <person name="Couloux A."/>
            <person name="Segurens B."/>
            <person name="Wincker P."/>
            <person name="D'Hont A."/>
            <person name="Scarpelli C."/>
            <person name="Weissenbach J."/>
            <person name="Salanoubat M."/>
            <person name="Quetier F."/>
            <person name="Yu Y."/>
            <person name="Kim H.R."/>
            <person name="Rambo T."/>
            <person name="Currie J."/>
            <person name="Collura K."/>
            <person name="Luo M."/>
            <person name="Yang T."/>
            <person name="Ammiraju J.S.S."/>
            <person name="Engler F."/>
            <person name="Soderlund C."/>
            <person name="Wing R.A."/>
            <person name="Palmer L.E."/>
            <person name="de la Bastide M."/>
            <person name="Spiegel L."/>
            <person name="Nascimento L."/>
            <person name="Zutavern T."/>
            <person name="O'Shaughnessy A."/>
            <person name="Dike S."/>
            <person name="Dedhia N."/>
            <person name="Preston R."/>
            <person name="Balija V."/>
            <person name="McCombie W.R."/>
            <person name="Chow T."/>
            <person name="Chen H."/>
            <person name="Chung M."/>
            <person name="Chen C."/>
            <person name="Shaw J."/>
            <person name="Wu H."/>
            <person name="Hsiao K."/>
            <person name="Chao Y."/>
            <person name="Chu M."/>
            <person name="Cheng C."/>
            <person name="Hour A."/>
            <person name="Lee P."/>
            <person name="Lin S."/>
            <person name="Lin Y."/>
            <person name="Liou J."/>
            <person name="Liu S."/>
            <person name="Hsing Y."/>
            <person name="Raghuvanshi S."/>
            <person name="Mohanty A."/>
            <person name="Bharti A.K."/>
            <person name="Gaur A."/>
            <person name="Gupta V."/>
            <person name="Kumar D."/>
            <person name="Ravi V."/>
            <person name="Vij S."/>
            <person name="Kapur A."/>
            <person name="Khurana P."/>
            <person name="Khurana P."/>
            <person name="Khurana J.P."/>
            <person name="Tyagi A.K."/>
            <person name="Gaikwad K."/>
            <person name="Singh A."/>
            <person name="Dalal V."/>
            <person name="Srivastava S."/>
            <person name="Dixit A."/>
            <person name="Pal A.K."/>
            <person name="Ghazi I.A."/>
            <person name="Yadav M."/>
            <person name="Pandit A."/>
            <person name="Bhargava A."/>
            <person name="Sureshbabu K."/>
            <person name="Batra K."/>
            <person name="Sharma T.R."/>
            <person name="Mohapatra T."/>
            <person name="Singh N.K."/>
            <person name="Messing J."/>
            <person name="Nelson A.B."/>
            <person name="Fuks G."/>
            <person name="Kavchok S."/>
            <person name="Keizer G."/>
            <person name="Linton E."/>
            <person name="Llaca V."/>
            <person name="Song R."/>
            <person name="Tanyolac B."/>
            <person name="Young S."/>
            <person name="Ho-Il K."/>
            <person name="Hahn J.H."/>
            <person name="Sangsakoo G."/>
            <person name="Vanavichit A."/>
            <person name="de Mattos Luiz.A.T."/>
            <person name="Zimmer P.D."/>
            <person name="Malone G."/>
            <person name="Dellagostin O."/>
            <person name="de Oliveira A.C."/>
            <person name="Bevan M."/>
            <person name="Bancroft I."/>
            <person name="Minx P."/>
            <person name="Cordum H."/>
            <person name="Wilson R."/>
            <person name="Cheng Z."/>
            <person name="Jin W."/>
            <person name="Jiang J."/>
            <person name="Leong S.A."/>
            <person name="Iwama H."/>
            <person name="Gojobori T."/>
            <person name="Itoh T."/>
            <person name="Niimura Y."/>
            <person name="Fujii Y."/>
            <person name="Habara T."/>
            <person name="Sakai H."/>
            <person name="Sato Y."/>
            <person name="Wilson G."/>
            <person name="Kumar K."/>
            <person name="McCouch S."/>
            <person name="Juretic N."/>
            <person name="Hoen D."/>
            <person name="Wright S."/>
            <person name="Bruskiewich R."/>
            <person name="Bureau T."/>
            <person name="Miyao A."/>
            <person name="Hirochika H."/>
            <person name="Nishikawa T."/>
            <person name="Kadowaki K."/>
            <person name="Sugiura M."/>
            <person name="Burr B."/>
            <person name="Sasaki T."/>
        </authorList>
    </citation>
    <scope>NUCLEOTIDE SEQUENCE [LARGE SCALE GENOMIC DNA]</scope>
    <source>
        <strain evidence="3">cv. Nipponbare</strain>
    </source>
</reference>
<proteinExistence type="predicted"/>
<protein>
    <submittedName>
        <fullName evidence="2">Os11g0537375 protein</fullName>
    </submittedName>
</protein>
<feature type="chain" id="PRO_5006057363" evidence="1">
    <location>
        <begin position="26"/>
        <end position="187"/>
    </location>
</feature>
<sequence length="187" mass="19682">MLLHDEASVLLGLLLHLGQLVGRRAQRDNLFNLLFCDPAIRVLVHPEGLETAVEAGVGDLVPEFQQLRLADAVAGDVPPPRQRVEQLAGELQLLHPDALAELGAGEEAVLGEVVEALLDGGPAGAAVGAADELEALEGVGGGGLGARPRQQRHVRVLAAAARRLHAVHRHRVVAHVEGDLHVVLLVV</sequence>
<organism evidence="2 3">
    <name type="scientific">Oryza sativa subsp. japonica</name>
    <name type="common">Rice</name>
    <dbReference type="NCBI Taxonomy" id="39947"/>
    <lineage>
        <taxon>Eukaryota</taxon>
        <taxon>Viridiplantae</taxon>
        <taxon>Streptophyta</taxon>
        <taxon>Embryophyta</taxon>
        <taxon>Tracheophyta</taxon>
        <taxon>Spermatophyta</taxon>
        <taxon>Magnoliopsida</taxon>
        <taxon>Liliopsida</taxon>
        <taxon>Poales</taxon>
        <taxon>Poaceae</taxon>
        <taxon>BOP clade</taxon>
        <taxon>Oryzoideae</taxon>
        <taxon>Oryzeae</taxon>
        <taxon>Oryzinae</taxon>
        <taxon>Oryza</taxon>
        <taxon>Oryza sativa</taxon>
    </lineage>
</organism>
<dbReference type="EMBL" id="AP014967">
    <property type="protein sequence ID" value="BAT14313.1"/>
    <property type="molecule type" value="Genomic_DNA"/>
</dbReference>